<dbReference type="PANTHER" id="PTHR43820">
    <property type="entry name" value="HIGH-AFFINITY BRANCHED-CHAIN AMINO ACID TRANSPORT ATP-BINDING PROTEIN LIVF"/>
    <property type="match status" value="1"/>
</dbReference>
<dbReference type="PANTHER" id="PTHR43820:SF4">
    <property type="entry name" value="HIGH-AFFINITY BRANCHED-CHAIN AMINO ACID TRANSPORT ATP-BINDING PROTEIN LIVF"/>
    <property type="match status" value="1"/>
</dbReference>
<protein>
    <submittedName>
        <fullName evidence="7">Branched-chain amino acid transport system ATP-binding protein</fullName>
    </submittedName>
</protein>
<dbReference type="PROSITE" id="PS00211">
    <property type="entry name" value="ABC_TRANSPORTER_1"/>
    <property type="match status" value="1"/>
</dbReference>
<dbReference type="CDD" id="cd03224">
    <property type="entry name" value="ABC_TM1139_LivF_branched"/>
    <property type="match status" value="1"/>
</dbReference>
<gene>
    <name evidence="7" type="ORF">J3R73_000290</name>
</gene>
<name>A0ABU0F8T9_9HYPH</name>
<proteinExistence type="inferred from homology"/>
<dbReference type="GO" id="GO:0005524">
    <property type="term" value="F:ATP binding"/>
    <property type="evidence" value="ECO:0007669"/>
    <property type="project" value="UniProtKB-KW"/>
</dbReference>
<evidence type="ECO:0000256" key="5">
    <source>
        <dbReference type="ARBA" id="ARBA00022970"/>
    </source>
</evidence>
<dbReference type="PROSITE" id="PS50893">
    <property type="entry name" value="ABC_TRANSPORTER_2"/>
    <property type="match status" value="1"/>
</dbReference>
<evidence type="ECO:0000313" key="7">
    <source>
        <dbReference type="EMBL" id="MDQ0390498.1"/>
    </source>
</evidence>
<dbReference type="Pfam" id="PF00005">
    <property type="entry name" value="ABC_tran"/>
    <property type="match status" value="1"/>
</dbReference>
<dbReference type="SMART" id="SM00382">
    <property type="entry name" value="AAA"/>
    <property type="match status" value="1"/>
</dbReference>
<reference evidence="7 8" key="1">
    <citation type="submission" date="2023-07" db="EMBL/GenBank/DDBJ databases">
        <title>Genomic Encyclopedia of Type Strains, Phase IV (KMG-IV): sequencing the most valuable type-strain genomes for metagenomic binning, comparative biology and taxonomic classification.</title>
        <authorList>
            <person name="Goeker M."/>
        </authorList>
    </citation>
    <scope>NUCLEOTIDE SEQUENCE [LARGE SCALE GENOMIC DNA]</scope>
    <source>
        <strain evidence="7 8">DSM 5896</strain>
    </source>
</reference>
<dbReference type="RefSeq" id="WP_307421698.1">
    <property type="nucleotide sequence ID" value="NZ_JAUSVK010000001.1"/>
</dbReference>
<keyword evidence="4 7" id="KW-0067">ATP-binding</keyword>
<evidence type="ECO:0000256" key="2">
    <source>
        <dbReference type="ARBA" id="ARBA00022448"/>
    </source>
</evidence>
<dbReference type="InterPro" id="IPR052156">
    <property type="entry name" value="BCAA_Transport_ATP-bd_LivF"/>
</dbReference>
<organism evidence="7 8">
    <name type="scientific">Labrys monachus</name>
    <dbReference type="NCBI Taxonomy" id="217067"/>
    <lineage>
        <taxon>Bacteria</taxon>
        <taxon>Pseudomonadati</taxon>
        <taxon>Pseudomonadota</taxon>
        <taxon>Alphaproteobacteria</taxon>
        <taxon>Hyphomicrobiales</taxon>
        <taxon>Xanthobacteraceae</taxon>
        <taxon>Labrys</taxon>
    </lineage>
</organism>
<dbReference type="EMBL" id="JAUSVK010000001">
    <property type="protein sequence ID" value="MDQ0390498.1"/>
    <property type="molecule type" value="Genomic_DNA"/>
</dbReference>
<evidence type="ECO:0000313" key="8">
    <source>
        <dbReference type="Proteomes" id="UP001237448"/>
    </source>
</evidence>
<evidence type="ECO:0000256" key="1">
    <source>
        <dbReference type="ARBA" id="ARBA00005417"/>
    </source>
</evidence>
<dbReference type="InterPro" id="IPR017871">
    <property type="entry name" value="ABC_transporter-like_CS"/>
</dbReference>
<evidence type="ECO:0000256" key="3">
    <source>
        <dbReference type="ARBA" id="ARBA00022741"/>
    </source>
</evidence>
<comment type="caution">
    <text evidence="7">The sequence shown here is derived from an EMBL/GenBank/DDBJ whole genome shotgun (WGS) entry which is preliminary data.</text>
</comment>
<dbReference type="InterPro" id="IPR027417">
    <property type="entry name" value="P-loop_NTPase"/>
</dbReference>
<keyword evidence="2" id="KW-0813">Transport</keyword>
<evidence type="ECO:0000256" key="4">
    <source>
        <dbReference type="ARBA" id="ARBA00022840"/>
    </source>
</evidence>
<dbReference type="Gene3D" id="3.40.50.300">
    <property type="entry name" value="P-loop containing nucleotide triphosphate hydrolases"/>
    <property type="match status" value="1"/>
</dbReference>
<dbReference type="InterPro" id="IPR003593">
    <property type="entry name" value="AAA+_ATPase"/>
</dbReference>
<dbReference type="InterPro" id="IPR003439">
    <property type="entry name" value="ABC_transporter-like_ATP-bd"/>
</dbReference>
<feature type="domain" description="ABC transporter" evidence="6">
    <location>
        <begin position="2"/>
        <end position="234"/>
    </location>
</feature>
<keyword evidence="8" id="KW-1185">Reference proteome</keyword>
<dbReference type="Proteomes" id="UP001237448">
    <property type="component" value="Unassembled WGS sequence"/>
</dbReference>
<keyword evidence="3" id="KW-0547">Nucleotide-binding</keyword>
<dbReference type="SUPFAM" id="SSF52540">
    <property type="entry name" value="P-loop containing nucleoside triphosphate hydrolases"/>
    <property type="match status" value="1"/>
</dbReference>
<sequence>MLHVRNLRAGYGDRIVLDGITLSIAAGERICLIGHNGAGKSTIMKSITGQIRPAGGEIHFAGGRVDGMAPETLVRLGIVQVPAGRRVFPQLTVRQNLEAGAFVRRDKAGVAADMDRMMRQFPVLSSKAGMRAGVLSGGEQQMLAIARGLMARPRLLLVDEPSLGLSPVMVDEVFDFLAGLAGGDMILVLAEQNVRKALAATDRAIVLSQGAIVAQMASAQLLSDTEFRRAYLGAE</sequence>
<accession>A0ABU0F8T9</accession>
<evidence type="ECO:0000259" key="6">
    <source>
        <dbReference type="PROSITE" id="PS50893"/>
    </source>
</evidence>
<comment type="similarity">
    <text evidence="1">Belongs to the ABC transporter superfamily.</text>
</comment>
<keyword evidence="5" id="KW-0029">Amino-acid transport</keyword>